<dbReference type="Gene3D" id="3.40.630.190">
    <property type="entry name" value="LCP protein"/>
    <property type="match status" value="1"/>
</dbReference>
<dbReference type="PANTHER" id="PTHR33392:SF6">
    <property type="entry name" value="POLYISOPRENYL-TEICHOIC ACID--PEPTIDOGLYCAN TEICHOIC ACID TRANSFERASE TAGU"/>
    <property type="match status" value="1"/>
</dbReference>
<evidence type="ECO:0000313" key="4">
    <source>
        <dbReference type="Proteomes" id="UP000033881"/>
    </source>
</evidence>
<dbReference type="STRING" id="1618574.UT24_C0005G0030"/>
<gene>
    <name evidence="3" type="ORF">UT24_C0005G0030</name>
</gene>
<comment type="similarity">
    <text evidence="1">Belongs to the LytR/CpsA/Psr (LCP) family.</text>
</comment>
<accession>A0A0G0MLQ0</accession>
<dbReference type="Pfam" id="PF03816">
    <property type="entry name" value="LytR_cpsA_psr"/>
    <property type="match status" value="1"/>
</dbReference>
<feature type="domain" description="Cell envelope-related transcriptional attenuator" evidence="2">
    <location>
        <begin position="75"/>
        <end position="278"/>
    </location>
</feature>
<reference evidence="3 4" key="1">
    <citation type="journal article" date="2015" name="Nature">
        <title>rRNA introns, odd ribosomes, and small enigmatic genomes across a large radiation of phyla.</title>
        <authorList>
            <person name="Brown C.T."/>
            <person name="Hug L.A."/>
            <person name="Thomas B.C."/>
            <person name="Sharon I."/>
            <person name="Castelle C.J."/>
            <person name="Singh A."/>
            <person name="Wilkins M.J."/>
            <person name="Williams K.H."/>
            <person name="Banfield J.F."/>
        </authorList>
    </citation>
    <scope>NUCLEOTIDE SEQUENCE [LARGE SCALE GENOMIC DNA]</scope>
</reference>
<sequence>MPAFIKRFLLVLLFALSFSTGLFASYFYLNFSKVFIKTPKDVSLEDNASSNLPDGTYNILLLGYGGAGHDGGNLSDVIIVVNINPERKKLTLISIPRDLWVEIPVRSDIKEKYKINAAYAIGSDDKKYPLKEPQYKGETGAGVMAKKVVTESIGLPIHYFLAVDFESFKKIVDTLGEIEVDVPVTFDDYFYPIKGRENDTCGKSAAEIARLHGLYSDTELHHQFECRYEHIHFDSGKVKMDGETSLKFVRSRASAQHGGDFARSQRQQAVLVAMKSKLISIYAARKIDELFNEFGNLVRTDLDTSAVKDLSKILGKPEDYKISFIGLNEDNVLLASKSLDGQFILIPKEGEGVLTGVHKFIFDELNKN</sequence>
<dbReference type="EMBL" id="LBWB01000005">
    <property type="protein sequence ID" value="KKR01321.1"/>
    <property type="molecule type" value="Genomic_DNA"/>
</dbReference>
<dbReference type="Proteomes" id="UP000033881">
    <property type="component" value="Unassembled WGS sequence"/>
</dbReference>
<dbReference type="PANTHER" id="PTHR33392">
    <property type="entry name" value="POLYISOPRENYL-TEICHOIC ACID--PEPTIDOGLYCAN TEICHOIC ACID TRANSFERASE TAGU"/>
    <property type="match status" value="1"/>
</dbReference>
<comment type="caution">
    <text evidence="3">The sequence shown here is derived from an EMBL/GenBank/DDBJ whole genome shotgun (WGS) entry which is preliminary data.</text>
</comment>
<dbReference type="InterPro" id="IPR004474">
    <property type="entry name" value="LytR_CpsA_psr"/>
</dbReference>
<dbReference type="AlphaFoldDB" id="A0A0G0MLQ0"/>
<evidence type="ECO:0000313" key="3">
    <source>
        <dbReference type="EMBL" id="KKR01321.1"/>
    </source>
</evidence>
<dbReference type="InterPro" id="IPR050922">
    <property type="entry name" value="LytR/CpsA/Psr_CW_biosynth"/>
</dbReference>
<name>A0A0G0MLQ0_9BACT</name>
<protein>
    <submittedName>
        <fullName evidence="3">Cell envelope-related transcriptional attenuator</fullName>
    </submittedName>
</protein>
<proteinExistence type="inferred from homology"/>
<organism evidence="3 4">
    <name type="scientific">Candidatus Woesebacteria bacterium GW2011_GWB1_39_12</name>
    <dbReference type="NCBI Taxonomy" id="1618574"/>
    <lineage>
        <taxon>Bacteria</taxon>
        <taxon>Candidatus Woeseibacteriota</taxon>
    </lineage>
</organism>
<evidence type="ECO:0000256" key="1">
    <source>
        <dbReference type="ARBA" id="ARBA00006068"/>
    </source>
</evidence>
<evidence type="ECO:0000259" key="2">
    <source>
        <dbReference type="Pfam" id="PF03816"/>
    </source>
</evidence>